<evidence type="ECO:0000313" key="3">
    <source>
        <dbReference type="Proteomes" id="UP000014480"/>
    </source>
</evidence>
<comment type="caution">
    <text evidence="2">The sequence shown here is derived from an EMBL/GenBank/DDBJ whole genome shotgun (WGS) entry which is preliminary data.</text>
</comment>
<protein>
    <submittedName>
        <fullName evidence="2">Uncharacterized protein</fullName>
    </submittedName>
</protein>
<sequence>MDHANLTAFFGTLAVSASSLGYICNSRQWVQQADTYKQRARHHVRLMLKTAYDVPKISKYKSILMAILTMVHVSSVSGNRDQTECYLLEAEKFIRVKGLNRRKSRKVRLLHHCYTFERLLHESTHPTVTQSAHRVHVRKAIESSNASTYSLDSLSFQLTNCVNLDQQMQKFKNQQEGENDLHLQIPGIRLATLYLEIFGIPEIHLVLLSLVIRLEKAKEDPKFSGAAGLKEFLGCAKAVEKGIHRLKGMSIELVADAEPLDQGCQQLLVNLAQAMQLAVAIYFYRTVYNVESEMLQEKVVGVRDCLLRFEATESESGYGSARLLWPATIAAREAEDPEVRESFRRWFRDWGQRSGLETFAGSLADIERAWNKRHGEV</sequence>
<keyword evidence="3" id="KW-1185">Reference proteome</keyword>
<proteinExistence type="predicted"/>
<reference evidence="3" key="2">
    <citation type="journal article" date="2019" name="Mol. Plant Microbe Interact.">
        <title>Genome sequence resources for four phytopathogenic fungi from the Colletotrichum orbiculare species complex.</title>
        <authorList>
            <person name="Gan P."/>
            <person name="Tsushima A."/>
            <person name="Narusaka M."/>
            <person name="Narusaka Y."/>
            <person name="Takano Y."/>
            <person name="Kubo Y."/>
            <person name="Shirasu K."/>
        </authorList>
    </citation>
    <scope>GENOME REANNOTATION</scope>
    <source>
        <strain evidence="3">104-T / ATCC 96160 / CBS 514.97 / LARS 414 / MAFF 240422</strain>
    </source>
</reference>
<dbReference type="EMBL" id="AMCV02000041">
    <property type="protein sequence ID" value="TDZ15237.1"/>
    <property type="molecule type" value="Genomic_DNA"/>
</dbReference>
<dbReference type="InterPro" id="IPR021858">
    <property type="entry name" value="Fun_TF"/>
</dbReference>
<dbReference type="STRING" id="1213857.A0A484FE36"/>
<reference evidence="3" key="1">
    <citation type="journal article" date="2013" name="New Phytol.">
        <title>Comparative genomic and transcriptomic analyses reveal the hemibiotrophic stage shift of Colletotrichum fungi.</title>
        <authorList>
            <person name="Gan P."/>
            <person name="Ikeda K."/>
            <person name="Irieda H."/>
            <person name="Narusaka M."/>
            <person name="O'Connell R.J."/>
            <person name="Narusaka Y."/>
            <person name="Takano Y."/>
            <person name="Kubo Y."/>
            <person name="Shirasu K."/>
        </authorList>
    </citation>
    <scope>NUCLEOTIDE SEQUENCE [LARGE SCALE GENOMIC DNA]</scope>
    <source>
        <strain evidence="3">104-T / ATCC 96160 / CBS 514.97 / LARS 414 / MAFF 240422</strain>
    </source>
</reference>
<dbReference type="Pfam" id="PF11951">
    <property type="entry name" value="Fungal_trans_2"/>
    <property type="match status" value="1"/>
</dbReference>
<accession>A0A484FE36</accession>
<dbReference type="OrthoDB" id="5089701at2759"/>
<evidence type="ECO:0000313" key="2">
    <source>
        <dbReference type="EMBL" id="TDZ15237.1"/>
    </source>
</evidence>
<name>A0A484FE36_COLOR</name>
<organism evidence="2 3">
    <name type="scientific">Colletotrichum orbiculare (strain 104-T / ATCC 96160 / CBS 514.97 / LARS 414 / MAFF 240422)</name>
    <name type="common">Cucumber anthracnose fungus</name>
    <name type="synonym">Colletotrichum lagenarium</name>
    <dbReference type="NCBI Taxonomy" id="1213857"/>
    <lineage>
        <taxon>Eukaryota</taxon>
        <taxon>Fungi</taxon>
        <taxon>Dikarya</taxon>
        <taxon>Ascomycota</taxon>
        <taxon>Pezizomycotina</taxon>
        <taxon>Sordariomycetes</taxon>
        <taxon>Hypocreomycetidae</taxon>
        <taxon>Glomerellales</taxon>
        <taxon>Glomerellaceae</taxon>
        <taxon>Colletotrichum</taxon>
        <taxon>Colletotrichum orbiculare species complex</taxon>
    </lineage>
</organism>
<dbReference type="AlphaFoldDB" id="A0A484FE36"/>
<keyword evidence="1" id="KW-0539">Nucleus</keyword>
<evidence type="ECO:0000256" key="1">
    <source>
        <dbReference type="ARBA" id="ARBA00023242"/>
    </source>
</evidence>
<gene>
    <name evidence="2" type="ORF">Cob_v011842</name>
</gene>
<dbReference type="Proteomes" id="UP000014480">
    <property type="component" value="Unassembled WGS sequence"/>
</dbReference>